<evidence type="ECO:0000313" key="2">
    <source>
        <dbReference type="EMBL" id="GIG88995.1"/>
    </source>
</evidence>
<proteinExistence type="predicted"/>
<sequence>MIAASDRPALPGIAGPTALRALCGIGNPAGNAGAGRRVEPRMTRERGTRSADRASRSGAGVRTALVAGLALTGTLLTGCTSDPDPTPTPPQRDTGVPASGLRLVSFDSCASALAGLRSAARAYVGPYGFVGGGWGRPEFQATDGGAQRAAGADAAAARENAAAPGAGPGYSGTNTHEAGVDEPDLVKTDGRRIVTVDRGTLRVVDPASRRLTGTLKLDADPNVGWAESNLLLHGDRALVLVRDHGVVEQGVARRPAPGVPPIDEQVIVGPRLILVDLAGAPKVVGNYRIDGSLVDARQVGGTARVVVRSGPRLDFPLNKGEGPVNEKKNLAANRKIVDQAPIDAWLPRYQTSSGGQSSTGRVGCDRLSRPAVYSGTSLVTLLSFDLGAAALGDGDPVTVAADGDTVYSNGPRLYLASDQRWRVLPALTAADRAPDPKDEQTDIYQFDTSGPGRPRYVTAATLPGWLVNQYAISEWDGHLRVATTSGRTWGQNPKSSSAVYVLRADGRTLTETGRVTGLGKGERIYSVRFAEGIGYVVTFRQTDPLYTVDLRDPGKPKVTGELKITGYSSYLHPVGNGRLIGVGQEADRQGRTEGSQVSLFDVSDLAKPTRIAQHHVRYGHSEAEFDPHAFLYWPATNTLVVPLTTYGPTGIDGKGTPGGGALVLRVADGGFTEAGLVEHAEARTAETSGMIRRSLVVDGVLWTVSDGAIKATDLGTLGTLGVIRI</sequence>
<dbReference type="InterPro" id="IPR019198">
    <property type="entry name" value="Beta_propeller_containing"/>
</dbReference>
<dbReference type="EMBL" id="BONW01000019">
    <property type="protein sequence ID" value="GIG88995.1"/>
    <property type="molecule type" value="Genomic_DNA"/>
</dbReference>
<name>A0ABQ4E2U4_9ACTN</name>
<gene>
    <name evidence="2" type="ORF">Pen02_39310</name>
</gene>
<evidence type="ECO:0000256" key="1">
    <source>
        <dbReference type="SAM" id="MobiDB-lite"/>
    </source>
</evidence>
<protein>
    <recommendedName>
        <fullName evidence="4">Benzoate transporter</fullName>
    </recommendedName>
</protein>
<reference evidence="2 3" key="1">
    <citation type="submission" date="2021-01" db="EMBL/GenBank/DDBJ databases">
        <title>Whole genome shotgun sequence of Plantactinospora endophytica NBRC 110450.</title>
        <authorList>
            <person name="Komaki H."/>
            <person name="Tamura T."/>
        </authorList>
    </citation>
    <scope>NUCLEOTIDE SEQUENCE [LARGE SCALE GENOMIC DNA]</scope>
    <source>
        <strain evidence="2 3">NBRC 110450</strain>
    </source>
</reference>
<comment type="caution">
    <text evidence="2">The sequence shown here is derived from an EMBL/GenBank/DDBJ whole genome shotgun (WGS) entry which is preliminary data.</text>
</comment>
<accession>A0ABQ4E2U4</accession>
<evidence type="ECO:0008006" key="4">
    <source>
        <dbReference type="Google" id="ProtNLM"/>
    </source>
</evidence>
<feature type="region of interest" description="Disordered" evidence="1">
    <location>
        <begin position="159"/>
        <end position="182"/>
    </location>
</feature>
<organism evidence="2 3">
    <name type="scientific">Plantactinospora endophytica</name>
    <dbReference type="NCBI Taxonomy" id="673535"/>
    <lineage>
        <taxon>Bacteria</taxon>
        <taxon>Bacillati</taxon>
        <taxon>Actinomycetota</taxon>
        <taxon>Actinomycetes</taxon>
        <taxon>Micromonosporales</taxon>
        <taxon>Micromonosporaceae</taxon>
        <taxon>Plantactinospora</taxon>
    </lineage>
</organism>
<keyword evidence="3" id="KW-1185">Reference proteome</keyword>
<dbReference type="SUPFAM" id="SSF82171">
    <property type="entry name" value="DPP6 N-terminal domain-like"/>
    <property type="match status" value="1"/>
</dbReference>
<feature type="region of interest" description="Disordered" evidence="1">
    <location>
        <begin position="30"/>
        <end position="59"/>
    </location>
</feature>
<dbReference type="Pfam" id="PF09826">
    <property type="entry name" value="Beta_propel"/>
    <property type="match status" value="1"/>
</dbReference>
<feature type="compositionally biased region" description="Basic and acidic residues" evidence="1">
    <location>
        <begin position="36"/>
        <end position="55"/>
    </location>
</feature>
<dbReference type="Proteomes" id="UP000646749">
    <property type="component" value="Unassembled WGS sequence"/>
</dbReference>
<evidence type="ECO:0000313" key="3">
    <source>
        <dbReference type="Proteomes" id="UP000646749"/>
    </source>
</evidence>